<dbReference type="AlphaFoldDB" id="W9YUI7"/>
<gene>
    <name evidence="1" type="ORF">A1O1_01722</name>
</gene>
<evidence type="ECO:0000313" key="1">
    <source>
        <dbReference type="EMBL" id="EXJ93330.1"/>
    </source>
</evidence>
<dbReference type="RefSeq" id="XP_007720824.1">
    <property type="nucleotide sequence ID" value="XM_007722634.1"/>
</dbReference>
<accession>W9YUI7</accession>
<dbReference type="HOGENOM" id="CLU_159428_2_0_1"/>
<dbReference type="GeneID" id="19156623"/>
<dbReference type="EMBL" id="AMWN01000002">
    <property type="protein sequence ID" value="EXJ93330.1"/>
    <property type="molecule type" value="Genomic_DNA"/>
</dbReference>
<protein>
    <recommendedName>
        <fullName evidence="3">Transcription factor CBF/NF-Y/archaeal histone domain-containing protein</fullName>
    </recommendedName>
</protein>
<reference evidence="1 2" key="1">
    <citation type="submission" date="2013-03" db="EMBL/GenBank/DDBJ databases">
        <title>The Genome Sequence of Capronia coronata CBS 617.96.</title>
        <authorList>
            <consortium name="The Broad Institute Genomics Platform"/>
            <person name="Cuomo C."/>
            <person name="de Hoog S."/>
            <person name="Gorbushina A."/>
            <person name="Walker B."/>
            <person name="Young S.K."/>
            <person name="Zeng Q."/>
            <person name="Gargeya S."/>
            <person name="Fitzgerald M."/>
            <person name="Haas B."/>
            <person name="Abouelleil A."/>
            <person name="Allen A.W."/>
            <person name="Alvarado L."/>
            <person name="Arachchi H.M."/>
            <person name="Berlin A.M."/>
            <person name="Chapman S.B."/>
            <person name="Gainer-Dewar J."/>
            <person name="Goldberg J."/>
            <person name="Griggs A."/>
            <person name="Gujja S."/>
            <person name="Hansen M."/>
            <person name="Howarth C."/>
            <person name="Imamovic A."/>
            <person name="Ireland A."/>
            <person name="Larimer J."/>
            <person name="McCowan C."/>
            <person name="Murphy C."/>
            <person name="Pearson M."/>
            <person name="Poon T.W."/>
            <person name="Priest M."/>
            <person name="Roberts A."/>
            <person name="Saif S."/>
            <person name="Shea T."/>
            <person name="Sisk P."/>
            <person name="Sykes S."/>
            <person name="Wortman J."/>
            <person name="Nusbaum C."/>
            <person name="Birren B."/>
        </authorList>
    </citation>
    <scope>NUCLEOTIDE SEQUENCE [LARGE SCALE GENOMIC DNA]</scope>
    <source>
        <strain evidence="1 2">CBS 617.96</strain>
    </source>
</reference>
<proteinExistence type="predicted"/>
<dbReference type="STRING" id="1182541.W9YUI7"/>
<dbReference type="Gene3D" id="1.10.20.10">
    <property type="entry name" value="Histone, subunit A"/>
    <property type="match status" value="1"/>
</dbReference>
<comment type="caution">
    <text evidence="1">The sequence shown here is derived from an EMBL/GenBank/DDBJ whole genome shotgun (WGS) entry which is preliminary data.</text>
</comment>
<keyword evidence="2" id="KW-1185">Reference proteome</keyword>
<name>W9YUI7_9EURO</name>
<dbReference type="Proteomes" id="UP000019484">
    <property type="component" value="Unassembled WGS sequence"/>
</dbReference>
<dbReference type="InterPro" id="IPR009072">
    <property type="entry name" value="Histone-fold"/>
</dbReference>
<feature type="non-terminal residue" evidence="1">
    <location>
        <position position="59"/>
    </location>
</feature>
<evidence type="ECO:0008006" key="3">
    <source>
        <dbReference type="Google" id="ProtNLM"/>
    </source>
</evidence>
<evidence type="ECO:0000313" key="2">
    <source>
        <dbReference type="Proteomes" id="UP000019484"/>
    </source>
</evidence>
<dbReference type="GO" id="GO:0046982">
    <property type="term" value="F:protein heterodimerization activity"/>
    <property type="evidence" value="ECO:0007669"/>
    <property type="project" value="InterPro"/>
</dbReference>
<sequence>MRKILKAHSRKKVGKGVEPLVLLNYVLFIEEIIQNASRRARVDGEKLATAKDIRKVTMV</sequence>
<organism evidence="1 2">
    <name type="scientific">Capronia coronata CBS 617.96</name>
    <dbReference type="NCBI Taxonomy" id="1182541"/>
    <lineage>
        <taxon>Eukaryota</taxon>
        <taxon>Fungi</taxon>
        <taxon>Dikarya</taxon>
        <taxon>Ascomycota</taxon>
        <taxon>Pezizomycotina</taxon>
        <taxon>Eurotiomycetes</taxon>
        <taxon>Chaetothyriomycetidae</taxon>
        <taxon>Chaetothyriales</taxon>
        <taxon>Herpotrichiellaceae</taxon>
        <taxon>Capronia</taxon>
    </lineage>
</organism>
<dbReference type="OrthoDB" id="2543597at2759"/>